<dbReference type="AlphaFoldDB" id="A0A507APS6"/>
<dbReference type="Proteomes" id="UP000319257">
    <property type="component" value="Unassembled WGS sequence"/>
</dbReference>
<organism evidence="5 6">
    <name type="scientific">Thyridium curvatum</name>
    <dbReference type="NCBI Taxonomy" id="1093900"/>
    <lineage>
        <taxon>Eukaryota</taxon>
        <taxon>Fungi</taxon>
        <taxon>Dikarya</taxon>
        <taxon>Ascomycota</taxon>
        <taxon>Pezizomycotina</taxon>
        <taxon>Sordariomycetes</taxon>
        <taxon>Sordariomycetidae</taxon>
        <taxon>Thyridiales</taxon>
        <taxon>Thyridiaceae</taxon>
        <taxon>Thyridium</taxon>
    </lineage>
</organism>
<evidence type="ECO:0000256" key="3">
    <source>
        <dbReference type="ARBA" id="ARBA00022827"/>
    </source>
</evidence>
<dbReference type="Pfam" id="PF00743">
    <property type="entry name" value="FMO-like"/>
    <property type="match status" value="1"/>
</dbReference>
<dbReference type="InterPro" id="IPR051209">
    <property type="entry name" value="FAD-bind_Monooxygenase_sf"/>
</dbReference>
<dbReference type="PANTHER" id="PTHR42877:SF4">
    <property type="entry name" value="FAD_NAD(P)-BINDING DOMAIN-CONTAINING PROTEIN-RELATED"/>
    <property type="match status" value="1"/>
</dbReference>
<reference evidence="5 6" key="1">
    <citation type="submission" date="2019-06" db="EMBL/GenBank/DDBJ databases">
        <title>Draft genome sequence of the filamentous fungus Phialemoniopsis curvata isolated from diesel fuel.</title>
        <authorList>
            <person name="Varaljay V.A."/>
            <person name="Lyon W.J."/>
            <person name="Crouch A.L."/>
            <person name="Drake C.E."/>
            <person name="Hollomon J.M."/>
            <person name="Nadeau L.J."/>
            <person name="Nunn H.S."/>
            <person name="Stevenson B.S."/>
            <person name="Bojanowski C.L."/>
            <person name="Crookes-Goodson W.J."/>
        </authorList>
    </citation>
    <scope>NUCLEOTIDE SEQUENCE [LARGE SCALE GENOMIC DNA]</scope>
    <source>
        <strain evidence="5 6">D216</strain>
    </source>
</reference>
<accession>A0A507APS6</accession>
<dbReference type="GO" id="GO:0050660">
    <property type="term" value="F:flavin adenine dinucleotide binding"/>
    <property type="evidence" value="ECO:0007669"/>
    <property type="project" value="InterPro"/>
</dbReference>
<dbReference type="RefSeq" id="XP_030990205.1">
    <property type="nucleotide sequence ID" value="XM_031132549.1"/>
</dbReference>
<comment type="caution">
    <text evidence="5">The sequence shown here is derived from an EMBL/GenBank/DDBJ whole genome shotgun (WGS) entry which is preliminary data.</text>
</comment>
<evidence type="ECO:0000256" key="1">
    <source>
        <dbReference type="ARBA" id="ARBA00010139"/>
    </source>
</evidence>
<keyword evidence="2" id="KW-0285">Flavoprotein</keyword>
<keyword evidence="6" id="KW-1185">Reference proteome</keyword>
<dbReference type="GO" id="GO:0004499">
    <property type="term" value="F:N,N-dimethylaniline monooxygenase activity"/>
    <property type="evidence" value="ECO:0007669"/>
    <property type="project" value="InterPro"/>
</dbReference>
<comment type="similarity">
    <text evidence="1">Belongs to the FAD-binding monooxygenase family.</text>
</comment>
<keyword evidence="4" id="KW-0560">Oxidoreductase</keyword>
<dbReference type="InterPro" id="IPR036188">
    <property type="entry name" value="FAD/NAD-bd_sf"/>
</dbReference>
<dbReference type="InParanoid" id="A0A507APS6"/>
<dbReference type="Gene3D" id="3.50.50.60">
    <property type="entry name" value="FAD/NAD(P)-binding domain"/>
    <property type="match status" value="2"/>
</dbReference>
<dbReference type="GO" id="GO:0050661">
    <property type="term" value="F:NADP binding"/>
    <property type="evidence" value="ECO:0007669"/>
    <property type="project" value="InterPro"/>
</dbReference>
<evidence type="ECO:0000313" key="5">
    <source>
        <dbReference type="EMBL" id="TPX08494.1"/>
    </source>
</evidence>
<evidence type="ECO:0000313" key="6">
    <source>
        <dbReference type="Proteomes" id="UP000319257"/>
    </source>
</evidence>
<dbReference type="InterPro" id="IPR020946">
    <property type="entry name" value="Flavin_mOase-like"/>
</dbReference>
<protein>
    <submittedName>
        <fullName evidence="5">Uncharacterized protein</fullName>
    </submittedName>
</protein>
<dbReference type="SUPFAM" id="SSF51905">
    <property type="entry name" value="FAD/NAD(P)-binding domain"/>
    <property type="match status" value="3"/>
</dbReference>
<evidence type="ECO:0000256" key="2">
    <source>
        <dbReference type="ARBA" id="ARBA00022630"/>
    </source>
</evidence>
<sequence>MGDRKRSTTSCLIVGGGISVPSSLYSYSFAQSPEWSETFAPQDEILNYLIKVSEDHDLYKYVRFNTALEGAEWDSIEKKWVCKLNVLGGKEIEMYQEYTVKADFLVTAVGQLNVPKWPTAPGLKDFKGKLMHSARWDWNYDIRGSTAVQIAPEVAKVASSFVIYQRSPHWLLPRDNSSISEGRKQMYRRFPALLHYDRASTMRYRESLHGAVTDVHSKEAVELEALAKEFIMSQLPNRPDLWAKLTPDYPVGCKRVVKSDDYLAIFRQKHVHLETSRITRIKSTGIECDEGETEFDLIICATGFETTSFFTDSLNIVGPDKDLQQIWKGGPRALYGMLAESLPNFAMLYGPNTNLGHNSIILMIEAQSRYISELVKEVVDARRKGDSLMIAPKRSALERFNKDLQSELNQSSFANPGCNSWYKNADGLITTNWSRNVVDYQRLLERVDWDDFELGRKADGLYMVGGCVW</sequence>
<dbReference type="GeneID" id="41977428"/>
<keyword evidence="3" id="KW-0274">FAD</keyword>
<evidence type="ECO:0000256" key="4">
    <source>
        <dbReference type="ARBA" id="ARBA00023002"/>
    </source>
</evidence>
<name>A0A507APS6_9PEZI</name>
<dbReference type="EMBL" id="SKBQ01000077">
    <property type="protein sequence ID" value="TPX08494.1"/>
    <property type="molecule type" value="Genomic_DNA"/>
</dbReference>
<proteinExistence type="inferred from homology"/>
<dbReference type="OrthoDB" id="74360at2759"/>
<dbReference type="PANTHER" id="PTHR42877">
    <property type="entry name" value="L-ORNITHINE N(5)-MONOOXYGENASE-RELATED"/>
    <property type="match status" value="1"/>
</dbReference>
<gene>
    <name evidence="5" type="ORF">E0L32_009981</name>
</gene>